<proteinExistence type="predicted"/>
<name>W6ZYS6_9APIC</name>
<dbReference type="EMBL" id="KI965502">
    <property type="protein sequence ID" value="EUD64435.1"/>
    <property type="molecule type" value="Genomic_DNA"/>
</dbReference>
<protein>
    <submittedName>
        <fullName evidence="2">Uncharacterized protein</fullName>
    </submittedName>
</protein>
<accession>W6ZYS6</accession>
<dbReference type="AlphaFoldDB" id="W6ZYS6"/>
<organism evidence="2 3">
    <name type="scientific">Plasmodium inui San Antonio 1</name>
    <dbReference type="NCBI Taxonomy" id="1237626"/>
    <lineage>
        <taxon>Eukaryota</taxon>
        <taxon>Sar</taxon>
        <taxon>Alveolata</taxon>
        <taxon>Apicomplexa</taxon>
        <taxon>Aconoidasida</taxon>
        <taxon>Haemosporida</taxon>
        <taxon>Plasmodiidae</taxon>
        <taxon>Plasmodium</taxon>
        <taxon>Plasmodium (Plasmodium)</taxon>
    </lineage>
</organism>
<dbReference type="Proteomes" id="UP000030640">
    <property type="component" value="Unassembled WGS sequence"/>
</dbReference>
<sequence length="76" mass="8692">MNNENKEANKLATINSRNRRNREGIKHNPKGSNEIGKGTRIVNNGQKREITKARRNTGEFESIPWEGIDQRSSEQS</sequence>
<feature type="compositionally biased region" description="Basic and acidic residues" evidence="1">
    <location>
        <begin position="46"/>
        <end position="58"/>
    </location>
</feature>
<dbReference type="VEuPathDB" id="PlasmoDB:C922_05179"/>
<evidence type="ECO:0000313" key="3">
    <source>
        <dbReference type="Proteomes" id="UP000030640"/>
    </source>
</evidence>
<dbReference type="RefSeq" id="XP_008818973.1">
    <property type="nucleotide sequence ID" value="XM_008820751.1"/>
</dbReference>
<keyword evidence="3" id="KW-1185">Reference proteome</keyword>
<evidence type="ECO:0000313" key="2">
    <source>
        <dbReference type="EMBL" id="EUD64435.1"/>
    </source>
</evidence>
<dbReference type="GeneID" id="20040453"/>
<gene>
    <name evidence="2" type="ORF">C922_05179</name>
</gene>
<reference evidence="2 3" key="1">
    <citation type="submission" date="2013-02" db="EMBL/GenBank/DDBJ databases">
        <title>The Genome Sequence of Plasmodium inui San Antonio 1.</title>
        <authorList>
            <consortium name="The Broad Institute Genome Sequencing Platform"/>
            <consortium name="The Broad Institute Genome Sequencing Center for Infectious Disease"/>
            <person name="Neafsey D."/>
            <person name="Cheeseman I."/>
            <person name="Volkman S."/>
            <person name="Adams J."/>
            <person name="Walker B."/>
            <person name="Young S.K."/>
            <person name="Zeng Q."/>
            <person name="Gargeya S."/>
            <person name="Fitzgerald M."/>
            <person name="Haas B."/>
            <person name="Abouelleil A."/>
            <person name="Alvarado L."/>
            <person name="Arachchi H.M."/>
            <person name="Berlin A.M."/>
            <person name="Chapman S.B."/>
            <person name="Dewar J."/>
            <person name="Goldberg J."/>
            <person name="Griggs A."/>
            <person name="Gujja S."/>
            <person name="Hansen M."/>
            <person name="Howarth C."/>
            <person name="Imamovic A."/>
            <person name="Larimer J."/>
            <person name="McCowan C."/>
            <person name="Murphy C."/>
            <person name="Neiman D."/>
            <person name="Pearson M."/>
            <person name="Priest M."/>
            <person name="Roberts A."/>
            <person name="Saif S."/>
            <person name="Shea T."/>
            <person name="Sisk P."/>
            <person name="Sykes S."/>
            <person name="Wortman J."/>
            <person name="Nusbaum C."/>
            <person name="Birren B."/>
        </authorList>
    </citation>
    <scope>NUCLEOTIDE SEQUENCE [LARGE SCALE GENOMIC DNA]</scope>
    <source>
        <strain evidence="2 3">San Antonio 1</strain>
    </source>
</reference>
<evidence type="ECO:0000256" key="1">
    <source>
        <dbReference type="SAM" id="MobiDB-lite"/>
    </source>
</evidence>
<feature type="region of interest" description="Disordered" evidence="1">
    <location>
        <begin position="1"/>
        <end position="76"/>
    </location>
</feature>